<gene>
    <name evidence="2" type="ORF">J2T57_001407</name>
</gene>
<keyword evidence="3" id="KW-1185">Reference proteome</keyword>
<dbReference type="AlphaFoldDB" id="A0AAE3G1W9"/>
<comment type="caution">
    <text evidence="2">The sequence shown here is derived from an EMBL/GenBank/DDBJ whole genome shotgun (WGS) entry which is preliminary data.</text>
</comment>
<dbReference type="RefSeq" id="WP_253476218.1">
    <property type="nucleotide sequence ID" value="NZ_JALJXV010000003.1"/>
</dbReference>
<feature type="signal peptide" evidence="1">
    <location>
        <begin position="1"/>
        <end position="30"/>
    </location>
</feature>
<name>A0AAE3G1W9_9GAMM</name>
<accession>A0AAE3G1W9</accession>
<protein>
    <submittedName>
        <fullName evidence="2">Uncharacterized protein</fullName>
    </submittedName>
</protein>
<dbReference type="Proteomes" id="UP001205843">
    <property type="component" value="Unassembled WGS sequence"/>
</dbReference>
<evidence type="ECO:0000313" key="2">
    <source>
        <dbReference type="EMBL" id="MCP1674305.1"/>
    </source>
</evidence>
<evidence type="ECO:0000256" key="1">
    <source>
        <dbReference type="SAM" id="SignalP"/>
    </source>
</evidence>
<keyword evidence="1" id="KW-0732">Signal</keyword>
<feature type="chain" id="PRO_5042050421" evidence="1">
    <location>
        <begin position="31"/>
        <end position="348"/>
    </location>
</feature>
<proteinExistence type="predicted"/>
<reference evidence="2" key="1">
    <citation type="submission" date="2022-03" db="EMBL/GenBank/DDBJ databases">
        <title>Genomic Encyclopedia of Type Strains, Phase III (KMG-III): the genomes of soil and plant-associated and newly described type strains.</title>
        <authorList>
            <person name="Whitman W."/>
        </authorList>
    </citation>
    <scope>NUCLEOTIDE SEQUENCE</scope>
    <source>
        <strain evidence="2">ANL 6-2</strain>
    </source>
</reference>
<evidence type="ECO:0000313" key="3">
    <source>
        <dbReference type="Proteomes" id="UP001205843"/>
    </source>
</evidence>
<sequence length="348" mass="38893">MGVQWHGRMRQALGVCLAGLCLLVSQVAGAYGSPGGQQYTSLAMESARVAPVTTAALEALDEVELAIERHADGELSDEELRRLVERRLVDARQYVSFARDRILDDHLRQFLDRSRMQGRWAGLAEELLVDMERHIAMVEEMIEDTAHETTLYLSGREIEREVFAEMRFRRIGVMIEEQARGFGRQARIHEPGSVSRYLLSAGSHSGEALAHIIDGIADRLEDGESALAVTDAMEEALRGGYRDVARGRQALGDFGPELRAMADQARNPAATRRLVDEMLVAAERGIAIELETLRGVEAFLTEGRRTESLLALIDLAEAWFNTLGELENQRIESSMERADILNRMFEVE</sequence>
<organism evidence="2 3">
    <name type="scientific">Natronocella acetinitrilica</name>
    <dbReference type="NCBI Taxonomy" id="414046"/>
    <lineage>
        <taxon>Bacteria</taxon>
        <taxon>Pseudomonadati</taxon>
        <taxon>Pseudomonadota</taxon>
        <taxon>Gammaproteobacteria</taxon>
        <taxon>Chromatiales</taxon>
        <taxon>Ectothiorhodospiraceae</taxon>
        <taxon>Natronocella</taxon>
    </lineage>
</organism>
<dbReference type="EMBL" id="JALJXV010000003">
    <property type="protein sequence ID" value="MCP1674305.1"/>
    <property type="molecule type" value="Genomic_DNA"/>
</dbReference>